<evidence type="ECO:0008006" key="5">
    <source>
        <dbReference type="Google" id="ProtNLM"/>
    </source>
</evidence>
<feature type="transmembrane region" description="Helical" evidence="3">
    <location>
        <begin position="77"/>
        <end position="96"/>
    </location>
</feature>
<dbReference type="NCBIfam" id="NF033632">
    <property type="entry name" value="SLATT_4"/>
    <property type="match status" value="1"/>
</dbReference>
<feature type="region of interest" description="Disordered" evidence="2">
    <location>
        <begin position="1"/>
        <end position="40"/>
    </location>
</feature>
<feature type="coiled-coil region" evidence="1">
    <location>
        <begin position="235"/>
        <end position="304"/>
    </location>
</feature>
<organism evidence="4">
    <name type="scientific">viral metagenome</name>
    <dbReference type="NCBI Taxonomy" id="1070528"/>
    <lineage>
        <taxon>unclassified sequences</taxon>
        <taxon>metagenomes</taxon>
        <taxon>organismal metagenomes</taxon>
    </lineage>
</organism>
<keyword evidence="3" id="KW-1133">Transmembrane helix</keyword>
<dbReference type="AlphaFoldDB" id="A0A6C0DQD7"/>
<keyword evidence="1" id="KW-0175">Coiled coil</keyword>
<proteinExistence type="predicted"/>
<evidence type="ECO:0000313" key="4">
    <source>
        <dbReference type="EMBL" id="QHT18773.1"/>
    </source>
</evidence>
<evidence type="ECO:0000256" key="2">
    <source>
        <dbReference type="SAM" id="MobiDB-lite"/>
    </source>
</evidence>
<protein>
    <recommendedName>
        <fullName evidence="5">SMODS and SLOG-associating 2TM effector domain-containing protein</fullName>
    </recommendedName>
</protein>
<sequence length="385" mass="44965">MASKKTTADLDEKSDSVDNNSENKDAASSTSIEKTAPGKHIKWSPENEEIMVEWCDIAQCYKWLNSRAHSRYSYMHAWFTIPAITLSTISGTASFAQTSIPAEYQTYAPMAIGTINIFIGILTTVQQYLKISELNEAHRVASISWDKFARNIRIELSKEPCERTDAGQFIKYCRQEFDRLMETSPSISKSIINEFNRSFTGDKNSDKQMYFEELKKPDICNTIISAGRYRHPWYKEEERKKLEREERERRERDYEETMRFLIDPFDKKDDAEDPEILRKRQELNEKEQDILLKEKEIAEKLEKRRTMQNAFHRNVVEAANKMRKQIKTLEDYVSVFQTMYGRVPMKDELISHANALIASGEIQQEALDKYLDKVYHKVTNSAVVI</sequence>
<name>A0A6C0DQD7_9ZZZZ</name>
<feature type="transmembrane region" description="Helical" evidence="3">
    <location>
        <begin position="108"/>
        <end position="129"/>
    </location>
</feature>
<feature type="compositionally biased region" description="Basic and acidic residues" evidence="2">
    <location>
        <begin position="1"/>
        <end position="25"/>
    </location>
</feature>
<keyword evidence="3" id="KW-0472">Membrane</keyword>
<reference evidence="4" key="1">
    <citation type="journal article" date="2020" name="Nature">
        <title>Giant virus diversity and host interactions through global metagenomics.</title>
        <authorList>
            <person name="Schulz F."/>
            <person name="Roux S."/>
            <person name="Paez-Espino D."/>
            <person name="Jungbluth S."/>
            <person name="Walsh D.A."/>
            <person name="Denef V.J."/>
            <person name="McMahon K.D."/>
            <person name="Konstantinidis K.T."/>
            <person name="Eloe-Fadrosh E.A."/>
            <person name="Kyrpides N.C."/>
            <person name="Woyke T."/>
        </authorList>
    </citation>
    <scope>NUCLEOTIDE SEQUENCE</scope>
    <source>
        <strain evidence="4">GVMAG-M-3300023174-49</strain>
    </source>
</reference>
<accession>A0A6C0DQD7</accession>
<dbReference type="EMBL" id="MN739659">
    <property type="protein sequence ID" value="QHT18773.1"/>
    <property type="molecule type" value="Genomic_DNA"/>
</dbReference>
<evidence type="ECO:0000256" key="3">
    <source>
        <dbReference type="SAM" id="Phobius"/>
    </source>
</evidence>
<keyword evidence="3" id="KW-0812">Transmembrane</keyword>
<evidence type="ECO:0000256" key="1">
    <source>
        <dbReference type="SAM" id="Coils"/>
    </source>
</evidence>